<comment type="caution">
    <text evidence="1">The sequence shown here is derived from an EMBL/GenBank/DDBJ whole genome shotgun (WGS) entry which is preliminary data.</text>
</comment>
<dbReference type="AlphaFoldDB" id="A0A932I175"/>
<dbReference type="SUPFAM" id="SSF102198">
    <property type="entry name" value="Putative cyclase"/>
    <property type="match status" value="1"/>
</dbReference>
<dbReference type="Pfam" id="PF04199">
    <property type="entry name" value="Cyclase"/>
    <property type="match status" value="1"/>
</dbReference>
<dbReference type="Proteomes" id="UP000782312">
    <property type="component" value="Unassembled WGS sequence"/>
</dbReference>
<reference evidence="1" key="1">
    <citation type="submission" date="2020-07" db="EMBL/GenBank/DDBJ databases">
        <title>Huge and variable diversity of episymbiotic CPR bacteria and DPANN archaea in groundwater ecosystems.</title>
        <authorList>
            <person name="He C.Y."/>
            <person name="Keren R."/>
            <person name="Whittaker M."/>
            <person name="Farag I.F."/>
            <person name="Doudna J."/>
            <person name="Cate J.H.D."/>
            <person name="Banfield J.F."/>
        </authorList>
    </citation>
    <scope>NUCLEOTIDE SEQUENCE</scope>
    <source>
        <strain evidence="1">NC_groundwater_763_Ag_S-0.2um_68_21</strain>
    </source>
</reference>
<proteinExistence type="predicted"/>
<evidence type="ECO:0000313" key="1">
    <source>
        <dbReference type="EMBL" id="MBI3127384.1"/>
    </source>
</evidence>
<evidence type="ECO:0000313" key="2">
    <source>
        <dbReference type="Proteomes" id="UP000782312"/>
    </source>
</evidence>
<dbReference type="InterPro" id="IPR037175">
    <property type="entry name" value="KFase_sf"/>
</dbReference>
<sequence>MNIEEIRAIARGSKVYDLGVELFPGMPHIPLHGPFGYSMIREHGDLMYPEGACAAVDMFFCTGHTGTHVDAFGHVSKDMKLHGGVDAASHQTKTGGIVGLGIETVAPIVRRGVLLDAAAHLKKDVLEPARPVTREELQAVASAQGTRIEAGDVVLVRTGHIRHWPKKDFYHQKGGVPGVHIEAARWLADQGIFMLGGDNFAVEVVPAPSLPVHCHMLVEKGIHLLEVGFFEELSRDRAYEFLLVALPLKIRGGTGSPTRPVAIV</sequence>
<dbReference type="PANTHER" id="PTHR34861">
    <property type="match status" value="1"/>
</dbReference>
<protein>
    <submittedName>
        <fullName evidence="1">Cyclase family protein</fullName>
    </submittedName>
</protein>
<dbReference type="GO" id="GO:0019441">
    <property type="term" value="P:L-tryptophan catabolic process to kynurenine"/>
    <property type="evidence" value="ECO:0007669"/>
    <property type="project" value="InterPro"/>
</dbReference>
<dbReference type="PANTHER" id="PTHR34861:SF10">
    <property type="entry name" value="CYCLASE"/>
    <property type="match status" value="1"/>
</dbReference>
<accession>A0A932I175</accession>
<gene>
    <name evidence="1" type="ORF">HYZ11_07250</name>
</gene>
<name>A0A932I175_UNCTE</name>
<dbReference type="EMBL" id="JACPUR010000017">
    <property type="protein sequence ID" value="MBI3127384.1"/>
    <property type="molecule type" value="Genomic_DNA"/>
</dbReference>
<dbReference type="GO" id="GO:0004061">
    <property type="term" value="F:arylformamidase activity"/>
    <property type="evidence" value="ECO:0007669"/>
    <property type="project" value="InterPro"/>
</dbReference>
<organism evidence="1 2">
    <name type="scientific">Tectimicrobiota bacterium</name>
    <dbReference type="NCBI Taxonomy" id="2528274"/>
    <lineage>
        <taxon>Bacteria</taxon>
        <taxon>Pseudomonadati</taxon>
        <taxon>Nitrospinota/Tectimicrobiota group</taxon>
        <taxon>Candidatus Tectimicrobiota</taxon>
    </lineage>
</organism>
<dbReference type="InterPro" id="IPR007325">
    <property type="entry name" value="KFase/CYL"/>
</dbReference>
<dbReference type="Gene3D" id="3.50.30.50">
    <property type="entry name" value="Putative cyclase"/>
    <property type="match status" value="1"/>
</dbReference>